<evidence type="ECO:0000256" key="1">
    <source>
        <dbReference type="SAM" id="MobiDB-lite"/>
    </source>
</evidence>
<evidence type="ECO:0000313" key="3">
    <source>
        <dbReference type="Proteomes" id="UP000799757"/>
    </source>
</evidence>
<feature type="compositionally biased region" description="Basic and acidic residues" evidence="1">
    <location>
        <begin position="50"/>
        <end position="59"/>
    </location>
</feature>
<dbReference type="OrthoDB" id="10556785at2759"/>
<organism evidence="2 3">
    <name type="scientific">Melanomma pulvis-pyrius CBS 109.77</name>
    <dbReference type="NCBI Taxonomy" id="1314802"/>
    <lineage>
        <taxon>Eukaryota</taxon>
        <taxon>Fungi</taxon>
        <taxon>Dikarya</taxon>
        <taxon>Ascomycota</taxon>
        <taxon>Pezizomycotina</taxon>
        <taxon>Dothideomycetes</taxon>
        <taxon>Pleosporomycetidae</taxon>
        <taxon>Pleosporales</taxon>
        <taxon>Melanommataceae</taxon>
        <taxon>Melanomma</taxon>
    </lineage>
</organism>
<proteinExistence type="predicted"/>
<keyword evidence="3" id="KW-1185">Reference proteome</keyword>
<name>A0A6A6XJ41_9PLEO</name>
<dbReference type="AlphaFoldDB" id="A0A6A6XJ41"/>
<feature type="region of interest" description="Disordered" evidence="1">
    <location>
        <begin position="1"/>
        <end position="84"/>
    </location>
</feature>
<feature type="compositionally biased region" description="Polar residues" evidence="1">
    <location>
        <begin position="1"/>
        <end position="18"/>
    </location>
</feature>
<reference evidence="2" key="1">
    <citation type="journal article" date="2020" name="Stud. Mycol.">
        <title>101 Dothideomycetes genomes: a test case for predicting lifestyles and emergence of pathogens.</title>
        <authorList>
            <person name="Haridas S."/>
            <person name="Albert R."/>
            <person name="Binder M."/>
            <person name="Bloem J."/>
            <person name="Labutti K."/>
            <person name="Salamov A."/>
            <person name="Andreopoulos B."/>
            <person name="Baker S."/>
            <person name="Barry K."/>
            <person name="Bills G."/>
            <person name="Bluhm B."/>
            <person name="Cannon C."/>
            <person name="Castanera R."/>
            <person name="Culley D."/>
            <person name="Daum C."/>
            <person name="Ezra D."/>
            <person name="Gonzalez J."/>
            <person name="Henrissat B."/>
            <person name="Kuo A."/>
            <person name="Liang C."/>
            <person name="Lipzen A."/>
            <person name="Lutzoni F."/>
            <person name="Magnuson J."/>
            <person name="Mondo S."/>
            <person name="Nolan M."/>
            <person name="Ohm R."/>
            <person name="Pangilinan J."/>
            <person name="Park H.-J."/>
            <person name="Ramirez L."/>
            <person name="Alfaro M."/>
            <person name="Sun H."/>
            <person name="Tritt A."/>
            <person name="Yoshinaga Y."/>
            <person name="Zwiers L.-H."/>
            <person name="Turgeon B."/>
            <person name="Goodwin S."/>
            <person name="Spatafora J."/>
            <person name="Crous P."/>
            <person name="Grigoriev I."/>
        </authorList>
    </citation>
    <scope>NUCLEOTIDE SEQUENCE</scope>
    <source>
        <strain evidence="2">CBS 109.77</strain>
    </source>
</reference>
<accession>A0A6A6XJ41</accession>
<feature type="compositionally biased region" description="Polar residues" evidence="1">
    <location>
        <begin position="62"/>
        <end position="74"/>
    </location>
</feature>
<sequence>MPPTQTSARESAPTNPSKVSKFLSHINPHKHSEKNDDVPPRLQEAINQMNERKASKLEEMEQNGQKPNTKTSQAHAFEWGAALN</sequence>
<dbReference type="Proteomes" id="UP000799757">
    <property type="component" value="Unassembled WGS sequence"/>
</dbReference>
<protein>
    <submittedName>
        <fullName evidence="2">Uncharacterized protein</fullName>
    </submittedName>
</protein>
<dbReference type="EMBL" id="MU001844">
    <property type="protein sequence ID" value="KAF2795935.1"/>
    <property type="molecule type" value="Genomic_DNA"/>
</dbReference>
<evidence type="ECO:0000313" key="2">
    <source>
        <dbReference type="EMBL" id="KAF2795935.1"/>
    </source>
</evidence>
<gene>
    <name evidence="2" type="ORF">K505DRAFT_373583</name>
</gene>